<dbReference type="SUPFAM" id="SSF82171">
    <property type="entry name" value="DPP6 N-terminal domain-like"/>
    <property type="match status" value="1"/>
</dbReference>
<sequence length="756" mass="85060">MRYTTALIVSLTPLAAIAVPDTPASTPLTVERIFAAPDLSGPRLRSPKFSPDGRYVTFLQGKADNKDQLDLWGMDTRSGESKLLVDSRALVGNEEKLSAEEEARRERQRTASLRGIVEYEFSSDGKRLLVPLGGDLYLYDFSARTEPVRRLTNSGSYETDARFSPGGKYVSFIRDQNLFVIELQSGQEQALTTDGQGLVQNGVAEFVAQEEMDRNTGYWWSPDDTRVAFTLIDDTPVQEVERFEINADGARMFRQRYPAAGTANTQVTLKVFDLRSGSASDVAVKFDDGYLARVSWFGDSKHLAVQRQTRDQKKLELLKVDVVNSGVKTLLTETSPAWIELHDDLRFLKRRDAFIWASRRSGYRHLYLYDLDGNLLRPLTAGEWMVVGDGTEDGVVGVDEAKGIVYFMANEASPLERHLYATSLNTSDAAHVRRISQETGWHDAKLLPGAKQYLDQWSSPEQPPTASIRTMDGKVQRWLVRNEFDESHPYYPFRASRPVEEFGSLKASDGQSLYYRLLKPARMEPGRRYPVVIDTYGGPHFQYVRKDWMGGARAAQGYFRQMLTQQGFVVFTLDNRGSGFRGEAFDTTISGRLGKVEIEDQLRGVDFLKSLPFIDAERMGMMGWSYGGYMTLMALTHTTAFKAGVAGAPVTDWRLYDTHYTERYLGMPGASRSYEDSGVLPAAGSLNGSLLLVHGMADDNVLFTHSTMLMQRLQSLDKPFDVMTYPGSKHGLIRVPQTGKHYYEMVLRFFSRELAD</sequence>
<dbReference type="Proteomes" id="UP000588068">
    <property type="component" value="Unassembled WGS sequence"/>
</dbReference>
<feature type="domain" description="Dipeptidylpeptidase IV N-terminal" evidence="3">
    <location>
        <begin position="124"/>
        <end position="464"/>
    </location>
</feature>
<feature type="signal peptide" evidence="1">
    <location>
        <begin position="1"/>
        <end position="18"/>
    </location>
</feature>
<dbReference type="GO" id="GO:0008236">
    <property type="term" value="F:serine-type peptidase activity"/>
    <property type="evidence" value="ECO:0007669"/>
    <property type="project" value="InterPro"/>
</dbReference>
<dbReference type="InterPro" id="IPR029058">
    <property type="entry name" value="AB_hydrolase_fold"/>
</dbReference>
<evidence type="ECO:0000259" key="3">
    <source>
        <dbReference type="Pfam" id="PF00930"/>
    </source>
</evidence>
<dbReference type="EMBL" id="JACHHZ010000004">
    <property type="protein sequence ID" value="MBB6094908.1"/>
    <property type="molecule type" value="Genomic_DNA"/>
</dbReference>
<evidence type="ECO:0000256" key="1">
    <source>
        <dbReference type="SAM" id="SignalP"/>
    </source>
</evidence>
<evidence type="ECO:0000313" key="4">
    <source>
        <dbReference type="EMBL" id="MBB6094908.1"/>
    </source>
</evidence>
<dbReference type="Gene3D" id="3.40.50.1820">
    <property type="entry name" value="alpha/beta hydrolase"/>
    <property type="match status" value="1"/>
</dbReference>
<comment type="caution">
    <text evidence="4">The sequence shown here is derived from an EMBL/GenBank/DDBJ whole genome shotgun (WGS) entry which is preliminary data.</text>
</comment>
<dbReference type="Pfam" id="PF00326">
    <property type="entry name" value="Peptidase_S9"/>
    <property type="match status" value="1"/>
</dbReference>
<dbReference type="EC" id="3.4.14.5" evidence="4"/>
<dbReference type="InterPro" id="IPR002469">
    <property type="entry name" value="Peptidase_S9B_N"/>
</dbReference>
<keyword evidence="4" id="KW-0378">Hydrolase</keyword>
<reference evidence="4 5" key="1">
    <citation type="submission" date="2020-08" db="EMBL/GenBank/DDBJ databases">
        <title>Genomic Encyclopedia of Type Strains, Phase IV (KMG-IV): sequencing the most valuable type-strain genomes for metagenomic binning, comparative biology and taxonomic classification.</title>
        <authorList>
            <person name="Goeker M."/>
        </authorList>
    </citation>
    <scope>NUCLEOTIDE SEQUENCE [LARGE SCALE GENOMIC DNA]</scope>
    <source>
        <strain evidence="4 5">DSM 26723</strain>
    </source>
</reference>
<feature type="chain" id="PRO_5032740660" evidence="1">
    <location>
        <begin position="19"/>
        <end position="756"/>
    </location>
</feature>
<dbReference type="GO" id="GO:0008239">
    <property type="term" value="F:dipeptidyl-peptidase activity"/>
    <property type="evidence" value="ECO:0007669"/>
    <property type="project" value="UniProtKB-EC"/>
</dbReference>
<evidence type="ECO:0000313" key="5">
    <source>
        <dbReference type="Proteomes" id="UP000588068"/>
    </source>
</evidence>
<dbReference type="PANTHER" id="PTHR11731">
    <property type="entry name" value="PROTEASE FAMILY S9B,C DIPEPTIDYL-PEPTIDASE IV-RELATED"/>
    <property type="match status" value="1"/>
</dbReference>
<accession>A0A841HS78</accession>
<feature type="domain" description="Peptidase S9 prolyl oligopeptidase catalytic" evidence="2">
    <location>
        <begin position="561"/>
        <end position="754"/>
    </location>
</feature>
<gene>
    <name evidence="4" type="ORF">HNQ60_003795</name>
</gene>
<dbReference type="InterPro" id="IPR001375">
    <property type="entry name" value="Peptidase_S9_cat"/>
</dbReference>
<name>A0A841HS78_9GAMM</name>
<organism evidence="4 5">
    <name type="scientific">Povalibacter uvarum</name>
    <dbReference type="NCBI Taxonomy" id="732238"/>
    <lineage>
        <taxon>Bacteria</taxon>
        <taxon>Pseudomonadati</taxon>
        <taxon>Pseudomonadota</taxon>
        <taxon>Gammaproteobacteria</taxon>
        <taxon>Steroidobacterales</taxon>
        <taxon>Steroidobacteraceae</taxon>
        <taxon>Povalibacter</taxon>
    </lineage>
</organism>
<dbReference type="GO" id="GO:0006508">
    <property type="term" value="P:proteolysis"/>
    <property type="evidence" value="ECO:0007669"/>
    <property type="project" value="InterPro"/>
</dbReference>
<dbReference type="Pfam" id="PF00930">
    <property type="entry name" value="DPPIV_N"/>
    <property type="match status" value="1"/>
</dbReference>
<dbReference type="InterPro" id="IPR050278">
    <property type="entry name" value="Serine_Prot_S9B/DPPIV"/>
</dbReference>
<keyword evidence="5" id="KW-1185">Reference proteome</keyword>
<keyword evidence="1" id="KW-0732">Signal</keyword>
<protein>
    <submittedName>
        <fullName evidence="4">Dipeptidyl-peptidase-4</fullName>
        <ecNumber evidence="4">3.4.14.5</ecNumber>
    </submittedName>
</protein>
<evidence type="ECO:0000259" key="2">
    <source>
        <dbReference type="Pfam" id="PF00326"/>
    </source>
</evidence>
<dbReference type="SUPFAM" id="SSF53474">
    <property type="entry name" value="alpha/beta-Hydrolases"/>
    <property type="match status" value="1"/>
</dbReference>
<dbReference type="Gene3D" id="2.140.10.30">
    <property type="entry name" value="Dipeptidylpeptidase IV, N-terminal domain"/>
    <property type="match status" value="1"/>
</dbReference>
<dbReference type="AlphaFoldDB" id="A0A841HS78"/>
<proteinExistence type="predicted"/>
<dbReference type="RefSeq" id="WP_184334296.1">
    <property type="nucleotide sequence ID" value="NZ_JACHHZ010000004.1"/>
</dbReference>
<dbReference type="PANTHER" id="PTHR11731:SF193">
    <property type="entry name" value="DIPEPTIDYL PEPTIDASE 9"/>
    <property type="match status" value="1"/>
</dbReference>